<dbReference type="EMBL" id="JABBGK010000009">
    <property type="protein sequence ID" value="NML76797.1"/>
    <property type="molecule type" value="Genomic_DNA"/>
</dbReference>
<name>A0A7Y0FXP5_9HYPH</name>
<accession>A0A7Y0FXP5</accession>
<comment type="caution">
    <text evidence="1">The sequence shown here is derived from an EMBL/GenBank/DDBJ whole genome shotgun (WGS) entry which is preliminary data.</text>
</comment>
<reference evidence="1 2" key="1">
    <citation type="submission" date="2020-04" db="EMBL/GenBank/DDBJ databases">
        <title>Rhizobium sp. S-51 isolated from soil.</title>
        <authorList>
            <person name="Dahal R.H."/>
        </authorList>
    </citation>
    <scope>NUCLEOTIDE SEQUENCE [LARGE SCALE GENOMIC DNA]</scope>
    <source>
        <strain evidence="1 2">S-51</strain>
    </source>
</reference>
<dbReference type="AlphaFoldDB" id="A0A7Y0FXP5"/>
<gene>
    <name evidence="1" type="ORF">HHL25_21900</name>
</gene>
<proteinExistence type="predicted"/>
<organism evidence="1 2">
    <name type="scientific">Rhizobium terricola</name>
    <dbReference type="NCBI Taxonomy" id="2728849"/>
    <lineage>
        <taxon>Bacteria</taxon>
        <taxon>Pseudomonadati</taxon>
        <taxon>Pseudomonadota</taxon>
        <taxon>Alphaproteobacteria</taxon>
        <taxon>Hyphomicrobiales</taxon>
        <taxon>Rhizobiaceae</taxon>
        <taxon>Rhizobium/Agrobacterium group</taxon>
        <taxon>Rhizobium</taxon>
    </lineage>
</organism>
<protein>
    <submittedName>
        <fullName evidence="1">Uncharacterized protein</fullName>
    </submittedName>
</protein>
<dbReference type="Proteomes" id="UP000541470">
    <property type="component" value="Unassembled WGS sequence"/>
</dbReference>
<keyword evidence="2" id="KW-1185">Reference proteome</keyword>
<evidence type="ECO:0000313" key="1">
    <source>
        <dbReference type="EMBL" id="NML76797.1"/>
    </source>
</evidence>
<sequence length="187" mass="21065">MHEKFRNLDFDPRKLPPQYLEAIGLAVACSAQTEDHMQMAISGCLGIDAELGWGVTSHMTAPLRENVLKSVAEIRIDDLDDLDRLDDLIDLVKQAADKRNAIVHHMWCHDEKTGEVFLVKTTARNTVKADVVPMPLDTIRADAMFIYDAGIKLLQFLLAKDLIPALPPVGRSRFHKSKAARKKRIKR</sequence>
<dbReference type="RefSeq" id="WP_169595371.1">
    <property type="nucleotide sequence ID" value="NZ_JABBGK010000009.1"/>
</dbReference>
<evidence type="ECO:0000313" key="2">
    <source>
        <dbReference type="Proteomes" id="UP000541470"/>
    </source>
</evidence>